<dbReference type="OrthoDB" id="3176171at2759"/>
<evidence type="ECO:0000256" key="3">
    <source>
        <dbReference type="ARBA" id="ARBA00022554"/>
    </source>
</evidence>
<evidence type="ECO:0000256" key="5">
    <source>
        <dbReference type="ARBA" id="ARBA00023136"/>
    </source>
</evidence>
<keyword evidence="3" id="KW-0926">Vacuole</keyword>
<dbReference type="EMBL" id="CP031043">
    <property type="protein sequence ID" value="QDZ23224.1"/>
    <property type="molecule type" value="Genomic_DNA"/>
</dbReference>
<keyword evidence="11" id="KW-1185">Reference proteome</keyword>
<keyword evidence="6" id="KW-0449">Lipoprotein</keyword>
<gene>
    <name evidence="10" type="ORF">A3770_10p57420</name>
</gene>
<keyword evidence="5" id="KW-0472">Membrane</keyword>
<dbReference type="PANTHER" id="PTHR47249:SF1">
    <property type="entry name" value="VACUOLAR PROTEIN 8"/>
    <property type="match status" value="1"/>
</dbReference>
<organism evidence="10 11">
    <name type="scientific">Chloropicon primus</name>
    <dbReference type="NCBI Taxonomy" id="1764295"/>
    <lineage>
        <taxon>Eukaryota</taxon>
        <taxon>Viridiplantae</taxon>
        <taxon>Chlorophyta</taxon>
        <taxon>Chloropicophyceae</taxon>
        <taxon>Chloropicales</taxon>
        <taxon>Chloropicaceae</taxon>
        <taxon>Chloropicon</taxon>
    </lineage>
</organism>
<dbReference type="InterPro" id="IPR045156">
    <property type="entry name" value="Vac8"/>
</dbReference>
<dbReference type="SMART" id="SM00185">
    <property type="entry name" value="ARM"/>
    <property type="match status" value="3"/>
</dbReference>
<feature type="coiled-coil region" evidence="8">
    <location>
        <begin position="1"/>
        <end position="85"/>
    </location>
</feature>
<evidence type="ECO:0000256" key="9">
    <source>
        <dbReference type="SAM" id="MobiDB-lite"/>
    </source>
</evidence>
<reference evidence="10 11" key="1">
    <citation type="submission" date="2018-07" db="EMBL/GenBank/DDBJ databases">
        <title>The complete nuclear genome of the prasinophyte Chloropicon primus (CCMP1205).</title>
        <authorList>
            <person name="Pombert J.-F."/>
            <person name="Otis C."/>
            <person name="Turmel M."/>
            <person name="Lemieux C."/>
        </authorList>
    </citation>
    <scope>NUCLEOTIDE SEQUENCE [LARGE SCALE GENOMIC DNA]</scope>
    <source>
        <strain evidence="10 11">CCMP1205</strain>
    </source>
</reference>
<proteinExistence type="inferred from homology"/>
<dbReference type="Proteomes" id="UP000316726">
    <property type="component" value="Chromosome 10"/>
</dbReference>
<keyword evidence="4" id="KW-0677">Repeat</keyword>
<dbReference type="GO" id="GO:0005774">
    <property type="term" value="C:vacuolar membrane"/>
    <property type="evidence" value="ECO:0007669"/>
    <property type="project" value="UniProtKB-SubCell"/>
</dbReference>
<name>A0A5B8MTZ3_9CHLO</name>
<sequence>MEETKMTLDRALAELEASKTRGLERAQGELRELNSALSHFEESHREELELHGNVDTATTKRRLTRAKLERALAEEQEAHRATRRQLELYKLAAAEATQTKASGSKEGKRTKSIFGGQKSKKRGAKSAASSPFEGYDQQSDDDIPLSLEERKEEMERSSNEYKNIIVMQSEEIESLKNQLSTMTQAFEDHIPLSQLIPLATRASVASEDDNGYANGRGGGSGSGTFTSPSGKYASHGGNKVSRQRDHLDKVKIIAARTIANLAAREDRRPDIVGSLPQLLGVLHGPSTAADQIQTHHQNQGETGLNSQLQRLVCAAVANLSIDSKFQGEVVKLGGLEALTHLSRTGVDSQTLRMAAGALANLCANALLKEELTGKGIVKTLVSLLQRVSHPDVEAQVARGLANWVVSTDELGIGKVLDEFARSGGVTALLKLGENREADLTVKKQVGVAIYHTFKSFPELTKEQISKSPSGIKPLLEMKRCADKEVSELAESSLRLYEDTKV</sequence>
<evidence type="ECO:0000256" key="6">
    <source>
        <dbReference type="ARBA" id="ARBA00023288"/>
    </source>
</evidence>
<evidence type="ECO:0000256" key="2">
    <source>
        <dbReference type="ARBA" id="ARBA00005462"/>
    </source>
</evidence>
<dbReference type="PANTHER" id="PTHR47249">
    <property type="entry name" value="VACUOLAR PROTEIN 8"/>
    <property type="match status" value="1"/>
</dbReference>
<evidence type="ECO:0000256" key="4">
    <source>
        <dbReference type="ARBA" id="ARBA00022737"/>
    </source>
</evidence>
<evidence type="ECO:0000256" key="1">
    <source>
        <dbReference type="ARBA" id="ARBA00004592"/>
    </source>
</evidence>
<dbReference type="InterPro" id="IPR011989">
    <property type="entry name" value="ARM-like"/>
</dbReference>
<dbReference type="GO" id="GO:0071562">
    <property type="term" value="P:nucleus-vacuole junction assembly"/>
    <property type="evidence" value="ECO:0007669"/>
    <property type="project" value="InterPro"/>
</dbReference>
<comment type="similarity">
    <text evidence="2">Belongs to the beta-catenin family.</text>
</comment>
<dbReference type="InterPro" id="IPR000225">
    <property type="entry name" value="Armadillo"/>
</dbReference>
<dbReference type="Pfam" id="PF00514">
    <property type="entry name" value="Arm"/>
    <property type="match status" value="1"/>
</dbReference>
<protein>
    <recommendedName>
        <fullName evidence="7">Vacuolar protein 8</fullName>
    </recommendedName>
</protein>
<feature type="coiled-coil region" evidence="8">
    <location>
        <begin position="158"/>
        <end position="185"/>
    </location>
</feature>
<dbReference type="InterPro" id="IPR016024">
    <property type="entry name" value="ARM-type_fold"/>
</dbReference>
<dbReference type="AlphaFoldDB" id="A0A5B8MTZ3"/>
<evidence type="ECO:0000256" key="7">
    <source>
        <dbReference type="ARBA" id="ARBA00026209"/>
    </source>
</evidence>
<keyword evidence="8" id="KW-0175">Coiled coil</keyword>
<dbReference type="Gene3D" id="1.25.10.10">
    <property type="entry name" value="Leucine-rich Repeat Variant"/>
    <property type="match status" value="2"/>
</dbReference>
<evidence type="ECO:0000313" key="11">
    <source>
        <dbReference type="Proteomes" id="UP000316726"/>
    </source>
</evidence>
<feature type="region of interest" description="Disordered" evidence="9">
    <location>
        <begin position="95"/>
        <end position="142"/>
    </location>
</feature>
<feature type="region of interest" description="Disordered" evidence="9">
    <location>
        <begin position="207"/>
        <end position="244"/>
    </location>
</feature>
<dbReference type="STRING" id="1764295.A0A5B8MTZ3"/>
<accession>A0A5B8MTZ3</accession>
<evidence type="ECO:0000313" key="10">
    <source>
        <dbReference type="EMBL" id="QDZ23224.1"/>
    </source>
</evidence>
<evidence type="ECO:0000256" key="8">
    <source>
        <dbReference type="SAM" id="Coils"/>
    </source>
</evidence>
<dbReference type="SUPFAM" id="SSF48371">
    <property type="entry name" value="ARM repeat"/>
    <property type="match status" value="1"/>
</dbReference>
<dbReference type="GO" id="GO:0043495">
    <property type="term" value="F:protein-membrane adaptor activity"/>
    <property type="evidence" value="ECO:0007669"/>
    <property type="project" value="InterPro"/>
</dbReference>
<comment type="subcellular location">
    <subcellularLocation>
        <location evidence="1">Vacuole membrane</location>
        <topology evidence="1">Lipid-anchor</topology>
    </subcellularLocation>
</comment>